<dbReference type="EMBL" id="JNBR01001849">
    <property type="protein sequence ID" value="OQR84564.1"/>
    <property type="molecule type" value="Genomic_DNA"/>
</dbReference>
<evidence type="ECO:0000313" key="3">
    <source>
        <dbReference type="EMBL" id="OQR84564.1"/>
    </source>
</evidence>
<accession>A0A1V9YFN7</accession>
<organism evidence="3 4">
    <name type="scientific">Achlya hypogyna</name>
    <name type="common">Oomycete</name>
    <name type="synonym">Protoachlya hypogyna</name>
    <dbReference type="NCBI Taxonomy" id="1202772"/>
    <lineage>
        <taxon>Eukaryota</taxon>
        <taxon>Sar</taxon>
        <taxon>Stramenopiles</taxon>
        <taxon>Oomycota</taxon>
        <taxon>Saprolegniomycetes</taxon>
        <taxon>Saprolegniales</taxon>
        <taxon>Achlyaceae</taxon>
        <taxon>Achlya</taxon>
    </lineage>
</organism>
<dbReference type="Pfam" id="PF00249">
    <property type="entry name" value="Myb_DNA-binding"/>
    <property type="match status" value="1"/>
</dbReference>
<feature type="domain" description="HTH myb-type" evidence="2">
    <location>
        <begin position="23"/>
        <end position="72"/>
    </location>
</feature>
<feature type="region of interest" description="Disordered" evidence="1">
    <location>
        <begin position="1"/>
        <end position="21"/>
    </location>
</feature>
<dbReference type="SMART" id="SM00717">
    <property type="entry name" value="SANT"/>
    <property type="match status" value="1"/>
</dbReference>
<protein>
    <recommendedName>
        <fullName evidence="2">HTH myb-type domain-containing protein</fullName>
    </recommendedName>
</protein>
<name>A0A1V9YFN7_ACHHY</name>
<dbReference type="Gene3D" id="1.10.10.60">
    <property type="entry name" value="Homeodomain-like"/>
    <property type="match status" value="1"/>
</dbReference>
<gene>
    <name evidence="3" type="ORF">ACHHYP_13236</name>
</gene>
<comment type="caution">
    <text evidence="3">The sequence shown here is derived from an EMBL/GenBank/DDBJ whole genome shotgun (WGS) entry which is preliminary data.</text>
</comment>
<evidence type="ECO:0000259" key="2">
    <source>
        <dbReference type="PROSITE" id="PS51294"/>
    </source>
</evidence>
<dbReference type="AlphaFoldDB" id="A0A1V9YFN7"/>
<keyword evidence="4" id="KW-1185">Reference proteome</keyword>
<dbReference type="SUPFAM" id="SSF46689">
    <property type="entry name" value="Homeodomain-like"/>
    <property type="match status" value="1"/>
</dbReference>
<proteinExistence type="predicted"/>
<feature type="compositionally biased region" description="Polar residues" evidence="1">
    <location>
        <begin position="8"/>
        <end position="19"/>
    </location>
</feature>
<dbReference type="PROSITE" id="PS51294">
    <property type="entry name" value="HTH_MYB"/>
    <property type="match status" value="1"/>
</dbReference>
<evidence type="ECO:0000256" key="1">
    <source>
        <dbReference type="SAM" id="MobiDB-lite"/>
    </source>
</evidence>
<dbReference type="InterPro" id="IPR009057">
    <property type="entry name" value="Homeodomain-like_sf"/>
</dbReference>
<dbReference type="InterPro" id="IPR001005">
    <property type="entry name" value="SANT/Myb"/>
</dbReference>
<dbReference type="CDD" id="cd00167">
    <property type="entry name" value="SANT"/>
    <property type="match status" value="1"/>
</dbReference>
<dbReference type="STRING" id="1202772.A0A1V9YFN7"/>
<dbReference type="InterPro" id="IPR017930">
    <property type="entry name" value="Myb_dom"/>
</dbReference>
<sequence length="165" mass="18819">MRTMHDSPLSSDGSESPRQVAQGLWTSAEHERFLMALRLFPEGPWKEVAEMIGTRNAKQAQAHMQKCKEKLYRRIRELQAKLEDDHSSSDSDSVDGHAPYRTQRTKHADTLGIPVLHPIPFDLEPSDSFLCREAHLWQAESGQELSIDESLDFLINEMKGYVEGE</sequence>
<evidence type="ECO:0000313" key="4">
    <source>
        <dbReference type="Proteomes" id="UP000243579"/>
    </source>
</evidence>
<reference evidence="3 4" key="1">
    <citation type="journal article" date="2014" name="Genome Biol. Evol.">
        <title>The secreted proteins of Achlya hypogyna and Thraustotheca clavata identify the ancestral oomycete secretome and reveal gene acquisitions by horizontal gene transfer.</title>
        <authorList>
            <person name="Misner I."/>
            <person name="Blouin N."/>
            <person name="Leonard G."/>
            <person name="Richards T.A."/>
            <person name="Lane C.E."/>
        </authorList>
    </citation>
    <scope>NUCLEOTIDE SEQUENCE [LARGE SCALE GENOMIC DNA]</scope>
    <source>
        <strain evidence="3 4">ATCC 48635</strain>
    </source>
</reference>
<dbReference type="OrthoDB" id="118550at2759"/>
<dbReference type="Proteomes" id="UP000243579">
    <property type="component" value="Unassembled WGS sequence"/>
</dbReference>